<dbReference type="SUPFAM" id="SSF58104">
    <property type="entry name" value="Methyl-accepting chemotaxis protein (MCP) signaling domain"/>
    <property type="match status" value="1"/>
</dbReference>
<evidence type="ECO:0000256" key="8">
    <source>
        <dbReference type="ARBA" id="ARBA00023136"/>
    </source>
</evidence>
<dbReference type="AlphaFoldDB" id="A0A839IML9"/>
<dbReference type="InterPro" id="IPR013655">
    <property type="entry name" value="PAS_fold_3"/>
</dbReference>
<comment type="similarity">
    <text evidence="10">Belongs to the methyl-accepting chemotaxis (MCP) protein family.</text>
</comment>
<evidence type="ECO:0000313" key="16">
    <source>
        <dbReference type="Proteomes" id="UP000565262"/>
    </source>
</evidence>
<keyword evidence="7 12" id="KW-1133">Transmembrane helix</keyword>
<dbReference type="Pfam" id="PF00015">
    <property type="entry name" value="MCPsignal"/>
    <property type="match status" value="1"/>
</dbReference>
<sequence length="518" mass="56650">MRSHIATTDKEKSIPDNVPLISTTDLKGRITLVNDAFIEVSGFTREELIGKAHSIVRHPDVPPAVFADLWQVLHRGKPWMGTVKNRCKNGDYYWVNAFVTPIFEGHKVVGYQSVREKPKPNQIRRAEQIYARVNKGVNRFSLYDLKLRHIMPVIAAVSAMTPSVITGIWSLSYAGLIATSVSSALLMTGLSYFFLRPLNNATQRSEKYVKSDLLSEMYGNCTAEAGQLYLAGIMREANIRAMTTRITYSVNELYKLGDDTTQIAQHAADAINRQAAEIEQIAAVTHQLSGSIDNIAQNAADSCNATHRANQLAHQGKRAVQETSQAIFSLVDTIEQASDKVSRLHQATGEIADTISIITEIADQTNLLALNAAIEAARAGEQGRGFAVVADEVRALAQRTQESTGQIYRTLDNLTRETDDAVSIMRVSRQNAQSCVQQAEVAGETLATISETMESITGMSQATATAASQQSSAAEVIRNNLHQVNSAAVEATEASEQTKNASKNLIDNVRMIMQSIAR</sequence>
<evidence type="ECO:0000313" key="15">
    <source>
        <dbReference type="EMBL" id="MBB1486465.1"/>
    </source>
</evidence>
<evidence type="ECO:0000256" key="1">
    <source>
        <dbReference type="ARBA" id="ARBA00004429"/>
    </source>
</evidence>
<evidence type="ECO:0000256" key="7">
    <source>
        <dbReference type="ARBA" id="ARBA00022989"/>
    </source>
</evidence>
<protein>
    <submittedName>
        <fullName evidence="15">Methyl-accepting chemotaxis protein</fullName>
    </submittedName>
</protein>
<comment type="caution">
    <text evidence="15">The sequence shown here is derived from an EMBL/GenBank/DDBJ whole genome shotgun (WGS) entry which is preliminary data.</text>
</comment>
<keyword evidence="5" id="KW-0997">Cell inner membrane</keyword>
<evidence type="ECO:0000256" key="3">
    <source>
        <dbReference type="ARBA" id="ARBA00022481"/>
    </source>
</evidence>
<dbReference type="Gene3D" id="1.10.287.950">
    <property type="entry name" value="Methyl-accepting chemotaxis protein"/>
    <property type="match status" value="1"/>
</dbReference>
<dbReference type="PANTHER" id="PTHR32089:SF74">
    <property type="entry name" value="METHYL-ACCEPTING CHEMOTAXIS PROTEIN AER"/>
    <property type="match status" value="1"/>
</dbReference>
<dbReference type="InterPro" id="IPR035965">
    <property type="entry name" value="PAS-like_dom_sf"/>
</dbReference>
<dbReference type="GO" id="GO:0005886">
    <property type="term" value="C:plasma membrane"/>
    <property type="evidence" value="ECO:0007669"/>
    <property type="project" value="UniProtKB-SubCell"/>
</dbReference>
<keyword evidence="4" id="KW-0145">Chemotaxis</keyword>
<dbReference type="EMBL" id="JACJFM010000007">
    <property type="protein sequence ID" value="MBB1486465.1"/>
    <property type="molecule type" value="Genomic_DNA"/>
</dbReference>
<keyword evidence="3" id="KW-0488">Methylation</keyword>
<gene>
    <name evidence="15" type="ORF">H4O21_07565</name>
</gene>
<dbReference type="SMART" id="SM00283">
    <property type="entry name" value="MA"/>
    <property type="match status" value="1"/>
</dbReference>
<dbReference type="GO" id="GO:0007165">
    <property type="term" value="P:signal transduction"/>
    <property type="evidence" value="ECO:0007669"/>
    <property type="project" value="UniProtKB-KW"/>
</dbReference>
<keyword evidence="8 12" id="KW-0472">Membrane</keyword>
<evidence type="ECO:0000256" key="9">
    <source>
        <dbReference type="ARBA" id="ARBA00023224"/>
    </source>
</evidence>
<feature type="transmembrane region" description="Helical" evidence="12">
    <location>
        <begin position="175"/>
        <end position="195"/>
    </location>
</feature>
<dbReference type="PROSITE" id="PS50112">
    <property type="entry name" value="PAS"/>
    <property type="match status" value="1"/>
</dbReference>
<evidence type="ECO:0000256" key="12">
    <source>
        <dbReference type="SAM" id="Phobius"/>
    </source>
</evidence>
<name>A0A839IML9_9GAMM</name>
<dbReference type="Proteomes" id="UP000565262">
    <property type="component" value="Unassembled WGS sequence"/>
</dbReference>
<feature type="domain" description="PAS" evidence="14">
    <location>
        <begin position="21"/>
        <end position="76"/>
    </location>
</feature>
<keyword evidence="16" id="KW-1185">Reference proteome</keyword>
<evidence type="ECO:0000256" key="11">
    <source>
        <dbReference type="PROSITE-ProRule" id="PRU00284"/>
    </source>
</evidence>
<keyword evidence="9 11" id="KW-0807">Transducer</keyword>
<evidence type="ECO:0000259" key="14">
    <source>
        <dbReference type="PROSITE" id="PS50112"/>
    </source>
</evidence>
<dbReference type="InterPro" id="IPR000014">
    <property type="entry name" value="PAS"/>
</dbReference>
<dbReference type="Pfam" id="PF08447">
    <property type="entry name" value="PAS_3"/>
    <property type="match status" value="1"/>
</dbReference>
<dbReference type="PROSITE" id="PS50111">
    <property type="entry name" value="CHEMOTAXIS_TRANSDUC_2"/>
    <property type="match status" value="1"/>
</dbReference>
<evidence type="ECO:0000256" key="4">
    <source>
        <dbReference type="ARBA" id="ARBA00022500"/>
    </source>
</evidence>
<reference evidence="15 16" key="1">
    <citation type="submission" date="2020-08" db="EMBL/GenBank/DDBJ databases">
        <title>Oceanospirillum sp. nov. isolated from marine sediment.</title>
        <authorList>
            <person name="Ji X."/>
        </authorList>
    </citation>
    <scope>NUCLEOTIDE SEQUENCE [LARGE SCALE GENOMIC DNA]</scope>
    <source>
        <strain evidence="15 16">D5</strain>
    </source>
</reference>
<dbReference type="FunFam" id="1.10.287.950:FF:000001">
    <property type="entry name" value="Methyl-accepting chemotaxis sensory transducer"/>
    <property type="match status" value="1"/>
</dbReference>
<evidence type="ECO:0000256" key="5">
    <source>
        <dbReference type="ARBA" id="ARBA00022519"/>
    </source>
</evidence>
<dbReference type="NCBIfam" id="TIGR00229">
    <property type="entry name" value="sensory_box"/>
    <property type="match status" value="1"/>
</dbReference>
<evidence type="ECO:0000256" key="2">
    <source>
        <dbReference type="ARBA" id="ARBA00022475"/>
    </source>
</evidence>
<evidence type="ECO:0000256" key="10">
    <source>
        <dbReference type="ARBA" id="ARBA00029447"/>
    </source>
</evidence>
<dbReference type="GO" id="GO:0052131">
    <property type="term" value="P:positive aerotaxis"/>
    <property type="evidence" value="ECO:0007669"/>
    <property type="project" value="UniProtKB-ARBA"/>
</dbReference>
<accession>A0A839IML9</accession>
<dbReference type="InterPro" id="IPR004089">
    <property type="entry name" value="MCPsignal_dom"/>
</dbReference>
<dbReference type="PANTHER" id="PTHR32089">
    <property type="entry name" value="METHYL-ACCEPTING CHEMOTAXIS PROTEIN MCPB"/>
    <property type="match status" value="1"/>
</dbReference>
<dbReference type="CDD" id="cd11386">
    <property type="entry name" value="MCP_signal"/>
    <property type="match status" value="1"/>
</dbReference>
<dbReference type="FunFam" id="3.30.450.20:FF:000046">
    <property type="entry name" value="Aerotaxis sensor receptor"/>
    <property type="match status" value="1"/>
</dbReference>
<dbReference type="Gene3D" id="3.30.450.20">
    <property type="entry name" value="PAS domain"/>
    <property type="match status" value="1"/>
</dbReference>
<evidence type="ECO:0000256" key="6">
    <source>
        <dbReference type="ARBA" id="ARBA00022692"/>
    </source>
</evidence>
<feature type="transmembrane region" description="Helical" evidence="12">
    <location>
        <begin position="149"/>
        <end position="169"/>
    </location>
</feature>
<organism evidence="15 16">
    <name type="scientific">Oceanospirillum sediminis</name>
    <dbReference type="NCBI Taxonomy" id="2760088"/>
    <lineage>
        <taxon>Bacteria</taxon>
        <taxon>Pseudomonadati</taxon>
        <taxon>Pseudomonadota</taxon>
        <taxon>Gammaproteobacteria</taxon>
        <taxon>Oceanospirillales</taxon>
        <taxon>Oceanospirillaceae</taxon>
        <taxon>Oceanospirillum</taxon>
    </lineage>
</organism>
<comment type="subcellular location">
    <subcellularLocation>
        <location evidence="1">Cell inner membrane</location>
        <topology evidence="1">Multi-pass membrane protein</topology>
    </subcellularLocation>
</comment>
<dbReference type="CDD" id="cd00130">
    <property type="entry name" value="PAS"/>
    <property type="match status" value="1"/>
</dbReference>
<dbReference type="SUPFAM" id="SSF55785">
    <property type="entry name" value="PYP-like sensor domain (PAS domain)"/>
    <property type="match status" value="1"/>
</dbReference>
<dbReference type="RefSeq" id="WP_182808245.1">
    <property type="nucleotide sequence ID" value="NZ_JACJFM010000007.1"/>
</dbReference>
<evidence type="ECO:0000259" key="13">
    <source>
        <dbReference type="PROSITE" id="PS50111"/>
    </source>
</evidence>
<proteinExistence type="inferred from homology"/>
<feature type="domain" description="Methyl-accepting transducer" evidence="13">
    <location>
        <begin position="249"/>
        <end position="485"/>
    </location>
</feature>
<keyword evidence="6 12" id="KW-0812">Transmembrane</keyword>
<keyword evidence="2" id="KW-1003">Cell membrane</keyword>